<comment type="subcellular location">
    <subcellularLocation>
        <location evidence="1">Cell membrane</location>
        <topology evidence="1">Multi-pass membrane protein</topology>
    </subcellularLocation>
</comment>
<keyword evidence="2" id="KW-0813">Transport</keyword>
<evidence type="ECO:0000256" key="3">
    <source>
        <dbReference type="ARBA" id="ARBA00022475"/>
    </source>
</evidence>
<keyword evidence="7 12" id="KW-0812">Transmembrane</keyword>
<keyword evidence="3" id="KW-1003">Cell membrane</keyword>
<dbReference type="InterPro" id="IPR001996">
    <property type="entry name" value="PTS_IIB_1"/>
</dbReference>
<dbReference type="InterPro" id="IPR003352">
    <property type="entry name" value="PTS_EIIC"/>
</dbReference>
<feature type="transmembrane region" description="Helical" evidence="12">
    <location>
        <begin position="369"/>
        <end position="388"/>
    </location>
</feature>
<dbReference type="PANTHER" id="PTHR30175:SF1">
    <property type="entry name" value="PTS SYSTEM ARBUTIN-, CELLOBIOSE-, AND SALICIN-SPECIFIC EIIBC COMPONENT-RELATED"/>
    <property type="match status" value="1"/>
</dbReference>
<feature type="transmembrane region" description="Helical" evidence="12">
    <location>
        <begin position="141"/>
        <end position="161"/>
    </location>
</feature>
<dbReference type="PROSITE" id="PS51093">
    <property type="entry name" value="PTS_EIIA_TYPE_1"/>
    <property type="match status" value="1"/>
</dbReference>
<dbReference type="Gene3D" id="3.30.1360.60">
    <property type="entry name" value="Glucose permease domain IIB"/>
    <property type="match status" value="1"/>
</dbReference>
<accession>A0A2T4PVK8</accession>
<evidence type="ECO:0000259" key="15">
    <source>
        <dbReference type="PROSITE" id="PS51103"/>
    </source>
</evidence>
<dbReference type="GO" id="GO:0090589">
    <property type="term" value="F:protein-phosphocysteine-trehalose phosphotransferase system transporter activity"/>
    <property type="evidence" value="ECO:0007669"/>
    <property type="project" value="TreeGrafter"/>
</dbReference>
<feature type="transmembrane region" description="Helical" evidence="12">
    <location>
        <begin position="395"/>
        <end position="418"/>
    </location>
</feature>
<keyword evidence="10 12" id="KW-0472">Membrane</keyword>
<evidence type="ECO:0000259" key="13">
    <source>
        <dbReference type="PROSITE" id="PS51093"/>
    </source>
</evidence>
<dbReference type="PROSITE" id="PS51103">
    <property type="entry name" value="PTS_EIIC_TYPE_1"/>
    <property type="match status" value="1"/>
</dbReference>
<feature type="active site" description="Phosphocysteine intermediate; for EIIB activity" evidence="11">
    <location>
        <position position="26"/>
    </location>
</feature>
<dbReference type="InterPro" id="IPR018113">
    <property type="entry name" value="PTrfase_EIIB_Cys"/>
</dbReference>
<evidence type="ECO:0000256" key="10">
    <source>
        <dbReference type="ARBA" id="ARBA00023136"/>
    </source>
</evidence>
<dbReference type="GO" id="GO:0016301">
    <property type="term" value="F:kinase activity"/>
    <property type="evidence" value="ECO:0007669"/>
    <property type="project" value="UniProtKB-KW"/>
</dbReference>
<dbReference type="CDD" id="cd00212">
    <property type="entry name" value="PTS_IIB_glc"/>
    <property type="match status" value="1"/>
</dbReference>
<dbReference type="InterPro" id="IPR013013">
    <property type="entry name" value="PTS_EIIC_1"/>
</dbReference>
<dbReference type="NCBIfam" id="TIGR01995">
    <property type="entry name" value="PTS-II-ABC-beta"/>
    <property type="match status" value="1"/>
</dbReference>
<dbReference type="AlphaFoldDB" id="A0A2T4PVK8"/>
<feature type="domain" description="PTS EIIB type-1" evidence="14">
    <location>
        <begin position="4"/>
        <end position="86"/>
    </location>
</feature>
<evidence type="ECO:0000256" key="9">
    <source>
        <dbReference type="ARBA" id="ARBA00022989"/>
    </source>
</evidence>
<evidence type="ECO:0000256" key="7">
    <source>
        <dbReference type="ARBA" id="ARBA00022692"/>
    </source>
</evidence>
<evidence type="ECO:0000256" key="12">
    <source>
        <dbReference type="SAM" id="Phobius"/>
    </source>
</evidence>
<dbReference type="Pfam" id="PF00358">
    <property type="entry name" value="PTS_EIIA_1"/>
    <property type="match status" value="1"/>
</dbReference>
<keyword evidence="4" id="KW-0762">Sugar transport</keyword>
<dbReference type="PROSITE" id="PS00371">
    <property type="entry name" value="PTS_EIIA_TYPE_1_HIS"/>
    <property type="match status" value="1"/>
</dbReference>
<protein>
    <submittedName>
        <fullName evidence="16">PTS beta-glucoside transporter subunit IIABC</fullName>
    </submittedName>
</protein>
<dbReference type="Pfam" id="PF02378">
    <property type="entry name" value="PTS_EIIC"/>
    <property type="match status" value="1"/>
</dbReference>
<dbReference type="GO" id="GO:0015771">
    <property type="term" value="P:trehalose transport"/>
    <property type="evidence" value="ECO:0007669"/>
    <property type="project" value="TreeGrafter"/>
</dbReference>
<dbReference type="FunFam" id="2.70.70.10:FF:000001">
    <property type="entry name" value="PTS system glucose-specific IIA component"/>
    <property type="match status" value="1"/>
</dbReference>
<dbReference type="InterPro" id="IPR001127">
    <property type="entry name" value="PTS_EIIA_1_perm"/>
</dbReference>
<dbReference type="EMBL" id="PZFK01000005">
    <property type="protein sequence ID" value="PTI30479.1"/>
    <property type="molecule type" value="Genomic_DNA"/>
</dbReference>
<evidence type="ECO:0000256" key="11">
    <source>
        <dbReference type="PROSITE-ProRule" id="PRU00421"/>
    </source>
</evidence>
<feature type="transmembrane region" description="Helical" evidence="12">
    <location>
        <begin position="173"/>
        <end position="193"/>
    </location>
</feature>
<keyword evidence="8" id="KW-0418">Kinase</keyword>
<keyword evidence="6" id="KW-0598">Phosphotransferase system</keyword>
<evidence type="ECO:0000256" key="1">
    <source>
        <dbReference type="ARBA" id="ARBA00004651"/>
    </source>
</evidence>
<dbReference type="STRING" id="1167632.GCA_000286335_02174"/>
<evidence type="ECO:0000313" key="17">
    <source>
        <dbReference type="Proteomes" id="UP000241209"/>
    </source>
</evidence>
<dbReference type="InterPro" id="IPR011055">
    <property type="entry name" value="Dup_hybrid_motif"/>
</dbReference>
<feature type="transmembrane region" description="Helical" evidence="12">
    <location>
        <begin position="299"/>
        <end position="324"/>
    </location>
</feature>
<dbReference type="FunFam" id="3.30.1360.60:FF:000001">
    <property type="entry name" value="PTS system glucose-specific IIBC component PtsG"/>
    <property type="match status" value="1"/>
</dbReference>
<feature type="transmembrane region" description="Helical" evidence="12">
    <location>
        <begin position="336"/>
        <end position="357"/>
    </location>
</feature>
<reference evidence="16 17" key="1">
    <citation type="journal article" date="2016" name="Front. Microbiol.">
        <title>Comprehensive Phylogenetic Analysis of Bovine Non-aureus Staphylococci Species Based on Whole-Genome Sequencing.</title>
        <authorList>
            <person name="Naushad S."/>
            <person name="Barkema H.W."/>
            <person name="Luby C."/>
            <person name="Condas L.A."/>
            <person name="Nobrega D.B."/>
            <person name="Carson D.A."/>
            <person name="De Buck J."/>
        </authorList>
    </citation>
    <scope>NUCLEOTIDE SEQUENCE [LARGE SCALE GENOMIC DNA]</scope>
    <source>
        <strain evidence="16 17">SNUC 2204</strain>
    </source>
</reference>
<keyword evidence="9 12" id="KW-1133">Transmembrane helix</keyword>
<feature type="domain" description="PTS EIIA type-1" evidence="13">
    <location>
        <begin position="506"/>
        <end position="610"/>
    </location>
</feature>
<proteinExistence type="predicted"/>
<dbReference type="InterPro" id="IPR050558">
    <property type="entry name" value="PTS_Sugar-Specific_Components"/>
</dbReference>
<dbReference type="PROSITE" id="PS01035">
    <property type="entry name" value="PTS_EIIB_TYPE_1_CYS"/>
    <property type="match status" value="1"/>
</dbReference>
<name>A0A2T4PVK8_9STAP</name>
<evidence type="ECO:0000256" key="4">
    <source>
        <dbReference type="ARBA" id="ARBA00022597"/>
    </source>
</evidence>
<dbReference type="SUPFAM" id="SSF51261">
    <property type="entry name" value="Duplicated hybrid motif"/>
    <property type="match status" value="1"/>
</dbReference>
<keyword evidence="5" id="KW-0808">Transferase</keyword>
<organism evidence="16 17">
    <name type="scientific">Mammaliicoccus vitulinus</name>
    <dbReference type="NCBI Taxonomy" id="71237"/>
    <lineage>
        <taxon>Bacteria</taxon>
        <taxon>Bacillati</taxon>
        <taxon>Bacillota</taxon>
        <taxon>Bacilli</taxon>
        <taxon>Bacillales</taxon>
        <taxon>Staphylococcaceae</taxon>
        <taxon>Mammaliicoccus</taxon>
    </lineage>
</organism>
<dbReference type="PROSITE" id="PS51098">
    <property type="entry name" value="PTS_EIIB_TYPE_1"/>
    <property type="match status" value="1"/>
</dbReference>
<dbReference type="InterPro" id="IPR011297">
    <property type="entry name" value="PTS_IIABC_b_glu"/>
</dbReference>
<feature type="transmembrane region" description="Helical" evidence="12">
    <location>
        <begin position="257"/>
        <end position="279"/>
    </location>
</feature>
<dbReference type="PANTHER" id="PTHR30175">
    <property type="entry name" value="PHOSPHOTRANSFERASE SYSTEM TRANSPORT PROTEIN"/>
    <property type="match status" value="1"/>
</dbReference>
<dbReference type="GO" id="GO:0009401">
    <property type="term" value="P:phosphoenolpyruvate-dependent sugar phosphotransferase system"/>
    <property type="evidence" value="ECO:0007669"/>
    <property type="project" value="UniProtKB-KW"/>
</dbReference>
<gene>
    <name evidence="16" type="ORF">BU072_03480</name>
</gene>
<evidence type="ECO:0000313" key="16">
    <source>
        <dbReference type="EMBL" id="PTI30479.1"/>
    </source>
</evidence>
<dbReference type="Gene3D" id="2.70.70.10">
    <property type="entry name" value="Glucose Permease (Domain IIA)"/>
    <property type="match status" value="1"/>
</dbReference>
<evidence type="ECO:0000259" key="14">
    <source>
        <dbReference type="PROSITE" id="PS51098"/>
    </source>
</evidence>
<evidence type="ECO:0000256" key="5">
    <source>
        <dbReference type="ARBA" id="ARBA00022679"/>
    </source>
</evidence>
<evidence type="ECO:0000256" key="8">
    <source>
        <dbReference type="ARBA" id="ARBA00022777"/>
    </source>
</evidence>
<feature type="transmembrane region" description="Helical" evidence="12">
    <location>
        <begin position="112"/>
        <end position="135"/>
    </location>
</feature>
<evidence type="ECO:0000256" key="6">
    <source>
        <dbReference type="ARBA" id="ARBA00022683"/>
    </source>
</evidence>
<dbReference type="Proteomes" id="UP000241209">
    <property type="component" value="Unassembled WGS sequence"/>
</dbReference>
<dbReference type="NCBIfam" id="TIGR00830">
    <property type="entry name" value="PTBA"/>
    <property type="match status" value="1"/>
</dbReference>
<dbReference type="Pfam" id="PF00367">
    <property type="entry name" value="PTS_EIIB"/>
    <property type="match status" value="1"/>
</dbReference>
<evidence type="ECO:0000256" key="2">
    <source>
        <dbReference type="ARBA" id="ARBA00022448"/>
    </source>
</evidence>
<feature type="domain" description="PTS EIIC type-1" evidence="15">
    <location>
        <begin position="103"/>
        <end position="475"/>
    </location>
</feature>
<dbReference type="RefSeq" id="WP_107556758.1">
    <property type="nucleotide sequence ID" value="NZ_JAGEVQ010000038.1"/>
</dbReference>
<dbReference type="InterPro" id="IPR036878">
    <property type="entry name" value="Glu_permease_IIB"/>
</dbReference>
<dbReference type="GO" id="GO:0008982">
    <property type="term" value="F:protein-N(PI)-phosphohistidine-sugar phosphotransferase activity"/>
    <property type="evidence" value="ECO:0007669"/>
    <property type="project" value="InterPro"/>
</dbReference>
<comment type="caution">
    <text evidence="16">The sequence shown here is derived from an EMBL/GenBank/DDBJ whole genome shotgun (WGS) entry which is preliminary data.</text>
</comment>
<dbReference type="GO" id="GO:0005886">
    <property type="term" value="C:plasma membrane"/>
    <property type="evidence" value="ECO:0007669"/>
    <property type="project" value="UniProtKB-SubCell"/>
</dbReference>
<dbReference type="SUPFAM" id="SSF55604">
    <property type="entry name" value="Glucose permease domain IIB"/>
    <property type="match status" value="1"/>
</dbReference>
<feature type="transmembrane region" description="Helical" evidence="12">
    <location>
        <begin position="438"/>
        <end position="460"/>
    </location>
</feature>
<feature type="transmembrane region" description="Helical" evidence="12">
    <location>
        <begin position="213"/>
        <end position="237"/>
    </location>
</feature>
<sequence length="636" mass="68245">MKYEELAKEIVEKVGGEENINSLTHCITRLRFQLKDSGKADTQYLKNKDGIVTVMESGGQYQVVIGNHVPEVYDAVRKEAHMSDDSSSGSVSNNGLLFNRFIDLISGIFQPILGVLAAAGMIKGFAALFMAIGWISEESGTYQIMFAIGDALFYFFPIFLGLTAAKKFGSNQFIGMALGAALVYPTLVGAMALGNENATMLFSGTFFESETALTFLGIPVISMTYTQSVIPIVFSVFFASRLERFLKKVIPDVVKTFLVPFFTILIIVPLTFIIIGPISTWGANLIGSGALALYNFSPLFAGLLLGAFWQVFVIFGLHWGLVAIAINNISTSGFDIIIPLTFAASFAQTGIVLGMLLRTKNKQLKSLSIPAFISGIFGVTEPAIYGITLPRKKPFIYSCIVAGITGAMVGVAGTKMYFLGGLGIFGYTTFIGENGLDMAFWMSLIATGTALALGLIIGYLTHSDKKEAAIEKGTGAGETAKKEMVNDVLVESPVSGKIIDLTTIKDPVFSSLAMGKGIAIEPDNDVVVAPFNGVVESLFPTGHAIGLKSDNGAEILIHIGIDTVKLEGKYFKPLVTQGETVEIGQPIIEFDREAIALAGFDTVIPVVVTNTNLAKDVVLERNETIESGKHLLTVIL</sequence>